<name>A0A8B8AEQ6_CRAVI</name>
<dbReference type="GO" id="GO:0098574">
    <property type="term" value="C:cytoplasmic side of lysosomal membrane"/>
    <property type="evidence" value="ECO:0007669"/>
    <property type="project" value="TreeGrafter"/>
</dbReference>
<dbReference type="GO" id="GO:0032418">
    <property type="term" value="P:lysosome localization"/>
    <property type="evidence" value="ECO:0007669"/>
    <property type="project" value="InterPro"/>
</dbReference>
<dbReference type="RefSeq" id="XP_022289972.1">
    <property type="nucleotide sequence ID" value="XM_022434264.1"/>
</dbReference>
<dbReference type="GO" id="GO:0099078">
    <property type="term" value="C:BORC complex"/>
    <property type="evidence" value="ECO:0007669"/>
    <property type="project" value="TreeGrafter"/>
</dbReference>
<feature type="region of interest" description="Disordered" evidence="7">
    <location>
        <begin position="1"/>
        <end position="75"/>
    </location>
</feature>
<dbReference type="RefSeq" id="XP_022289974.1">
    <property type="nucleotide sequence ID" value="XM_022434266.1"/>
</dbReference>
<dbReference type="RefSeq" id="XP_022289660.1">
    <property type="nucleotide sequence ID" value="XM_022433952.1"/>
</dbReference>
<dbReference type="RefSeq" id="XP_022289662.1">
    <property type="nucleotide sequence ID" value="XM_022433954.1"/>
</dbReference>
<evidence type="ECO:0000313" key="8">
    <source>
        <dbReference type="Proteomes" id="UP000694844"/>
    </source>
</evidence>
<keyword evidence="6" id="KW-0449">Lipoprotein</keyword>
<dbReference type="RefSeq" id="XP_022289664.1">
    <property type="nucleotide sequence ID" value="XM_022433956.1"/>
</dbReference>
<evidence type="ECO:0000256" key="3">
    <source>
        <dbReference type="ARBA" id="ARBA00022300"/>
    </source>
</evidence>
<protein>
    <recommendedName>
        <fullName evidence="3">BLOC-1-related complex subunit 5</fullName>
    </recommendedName>
</protein>
<evidence type="ECO:0000313" key="12">
    <source>
        <dbReference type="RefSeq" id="XP_022289663.1"/>
    </source>
</evidence>
<feature type="compositionally biased region" description="Basic and acidic residues" evidence="7">
    <location>
        <begin position="61"/>
        <end position="75"/>
    </location>
</feature>
<dbReference type="RefSeq" id="XP_022289661.1">
    <property type="nucleotide sequence ID" value="XM_022433953.1"/>
</dbReference>
<dbReference type="RefSeq" id="XP_022289973.1">
    <property type="nucleotide sequence ID" value="XM_022434265.1"/>
</dbReference>
<dbReference type="AlphaFoldDB" id="A0A8B8AEQ6"/>
<evidence type="ECO:0000256" key="7">
    <source>
        <dbReference type="SAM" id="MobiDB-lite"/>
    </source>
</evidence>
<evidence type="ECO:0000313" key="15">
    <source>
        <dbReference type="RefSeq" id="XP_022289971.1"/>
    </source>
</evidence>
<dbReference type="OrthoDB" id="10035640at2759"/>
<dbReference type="KEGG" id="cvn:111101458"/>
<reference evidence="9 10" key="1">
    <citation type="submission" date="2025-04" db="UniProtKB">
        <authorList>
            <consortium name="RefSeq"/>
        </authorList>
    </citation>
    <scope>IDENTIFICATION</scope>
    <source>
        <tissue evidence="9 10">Whole sample</tissue>
    </source>
</reference>
<dbReference type="RefSeq" id="XP_022289971.1">
    <property type="nucleotide sequence ID" value="XM_022434263.1"/>
</dbReference>
<dbReference type="CDD" id="cd22789">
    <property type="entry name" value="BORCS5-like"/>
    <property type="match status" value="1"/>
</dbReference>
<evidence type="ECO:0000313" key="16">
    <source>
        <dbReference type="RefSeq" id="XP_022289972.1"/>
    </source>
</evidence>
<evidence type="ECO:0000313" key="10">
    <source>
        <dbReference type="RefSeq" id="XP_022289661.1"/>
    </source>
</evidence>
<dbReference type="PANTHER" id="PTHR31634:SF2">
    <property type="entry name" value="BLOC-1-RELATED COMPLEX SUBUNIT 5"/>
    <property type="match status" value="1"/>
</dbReference>
<comment type="similarity">
    <text evidence="2">Belongs to the BORCS5 family.</text>
</comment>
<accession>A0A8B8AEQ6</accession>
<evidence type="ECO:0000313" key="18">
    <source>
        <dbReference type="RefSeq" id="XP_022289974.1"/>
    </source>
</evidence>
<evidence type="ECO:0000256" key="1">
    <source>
        <dbReference type="ARBA" id="ARBA00004122"/>
    </source>
</evidence>
<organism evidence="8 9">
    <name type="scientific">Crassostrea virginica</name>
    <name type="common">Eastern oyster</name>
    <dbReference type="NCBI Taxonomy" id="6565"/>
    <lineage>
        <taxon>Eukaryota</taxon>
        <taxon>Metazoa</taxon>
        <taxon>Spiralia</taxon>
        <taxon>Lophotrochozoa</taxon>
        <taxon>Mollusca</taxon>
        <taxon>Bivalvia</taxon>
        <taxon>Autobranchia</taxon>
        <taxon>Pteriomorphia</taxon>
        <taxon>Ostreida</taxon>
        <taxon>Ostreoidea</taxon>
        <taxon>Ostreidae</taxon>
        <taxon>Crassostrea</taxon>
    </lineage>
</organism>
<evidence type="ECO:0000313" key="14">
    <source>
        <dbReference type="RefSeq" id="XP_022289665.1"/>
    </source>
</evidence>
<gene>
    <name evidence="9 10 11 12 13 14" type="primary">LOC111101458</name>
    <name evidence="15 16 17 18" type="synonym">LOC111101680</name>
</gene>
<feature type="compositionally biased region" description="Polar residues" evidence="7">
    <location>
        <begin position="1"/>
        <end position="10"/>
    </location>
</feature>
<keyword evidence="8" id="KW-1185">Reference proteome</keyword>
<evidence type="ECO:0000313" key="11">
    <source>
        <dbReference type="RefSeq" id="XP_022289662.1"/>
    </source>
</evidence>
<dbReference type="GO" id="GO:1903744">
    <property type="term" value="P:positive regulation of anterograde synaptic vesicle transport"/>
    <property type="evidence" value="ECO:0007669"/>
    <property type="project" value="TreeGrafter"/>
</dbReference>
<evidence type="ECO:0000256" key="5">
    <source>
        <dbReference type="ARBA" id="ARBA00023228"/>
    </source>
</evidence>
<comment type="subcellular location">
    <subcellularLocation>
        <location evidence="1">Lysosome membrane</location>
        <topology evidence="1">Lipid-anchor</topology>
        <orientation evidence="1">Cytoplasmic side</orientation>
    </subcellularLocation>
</comment>
<dbReference type="RefSeq" id="XP_022289665.1">
    <property type="nucleotide sequence ID" value="XM_022433957.1"/>
</dbReference>
<dbReference type="PANTHER" id="PTHR31634">
    <property type="entry name" value="BLOC-1-RELATED COMPLEX SUBUNIT 5"/>
    <property type="match status" value="1"/>
</dbReference>
<evidence type="ECO:0000313" key="17">
    <source>
        <dbReference type="RefSeq" id="XP_022289973.1"/>
    </source>
</evidence>
<dbReference type="RefSeq" id="XP_022289663.1">
    <property type="nucleotide sequence ID" value="XM_022433955.1"/>
</dbReference>
<evidence type="ECO:0000256" key="2">
    <source>
        <dbReference type="ARBA" id="ARBA00010235"/>
    </source>
</evidence>
<evidence type="ECO:0000256" key="6">
    <source>
        <dbReference type="ARBA" id="ARBA00023288"/>
    </source>
</evidence>
<dbReference type="InterPro" id="IPR018780">
    <property type="entry name" value="TBORCS5"/>
</dbReference>
<evidence type="ECO:0000313" key="9">
    <source>
        <dbReference type="RefSeq" id="XP_022289660.1"/>
    </source>
</evidence>
<evidence type="ECO:0000313" key="13">
    <source>
        <dbReference type="RefSeq" id="XP_022289664.1"/>
    </source>
</evidence>
<dbReference type="Pfam" id="PF10158">
    <property type="entry name" value="LOH1CR12"/>
    <property type="match status" value="1"/>
</dbReference>
<keyword evidence="4" id="KW-0472">Membrane</keyword>
<dbReference type="GO" id="GO:0072384">
    <property type="term" value="P:organelle transport along microtubule"/>
    <property type="evidence" value="ECO:0007669"/>
    <property type="project" value="TreeGrafter"/>
</dbReference>
<dbReference type="GeneID" id="111101458"/>
<dbReference type="KEGG" id="cvn:111101680"/>
<dbReference type="Proteomes" id="UP000694844">
    <property type="component" value="Chromosome 6"/>
</dbReference>
<proteinExistence type="inferred from homology"/>
<sequence>MGADQSSQQLPAGAPGSTLRSQRDEDIPYTSYAISKPIDSNSPRLSPRTVPATTTKSRPTMPRERESETGTPKHDIVVVTEGNAPEKDPDPELTKLNTIPVFYPIMRGSLNIPTSSRDLDLLDKMNHEQLLYLCVRYQEHLKQLAESVTFDQNALCVRIKEIDCAVQLLLGVMQDKQKKYHKHADQFQRISETLSILNRVKDSMHNLAPKLERLNQLLPAEDRLEPLSLKSQLLEKDIDESLGNQ</sequence>
<dbReference type="GO" id="GO:0030672">
    <property type="term" value="C:synaptic vesicle membrane"/>
    <property type="evidence" value="ECO:0007669"/>
    <property type="project" value="TreeGrafter"/>
</dbReference>
<evidence type="ECO:0000256" key="4">
    <source>
        <dbReference type="ARBA" id="ARBA00023136"/>
    </source>
</evidence>
<keyword evidence="5" id="KW-0458">Lysosome</keyword>